<dbReference type="InParanoid" id="F4RVU9"/>
<evidence type="ECO:0000259" key="3">
    <source>
        <dbReference type="Pfam" id="PF04054"/>
    </source>
</evidence>
<feature type="compositionally biased region" description="Basic and acidic residues" evidence="2">
    <location>
        <begin position="1526"/>
        <end position="1537"/>
    </location>
</feature>
<dbReference type="InterPro" id="IPR032193">
    <property type="entry name" value="CNOT1_TTP_bind"/>
</dbReference>
<dbReference type="PANTHER" id="PTHR13162">
    <property type="entry name" value="CCR4-NOT TRANSCRIPTION COMPLEX"/>
    <property type="match status" value="1"/>
</dbReference>
<dbReference type="RefSeq" id="XP_007413215.1">
    <property type="nucleotide sequence ID" value="XM_007413153.1"/>
</dbReference>
<reference evidence="9" key="1">
    <citation type="journal article" date="2011" name="Proc. Natl. Acad. Sci. U.S.A.">
        <title>Obligate biotrophy features unraveled by the genomic analysis of rust fungi.</title>
        <authorList>
            <person name="Duplessis S."/>
            <person name="Cuomo C.A."/>
            <person name="Lin Y.-C."/>
            <person name="Aerts A."/>
            <person name="Tisserant E."/>
            <person name="Veneault-Fourrey C."/>
            <person name="Joly D.L."/>
            <person name="Hacquard S."/>
            <person name="Amselem J."/>
            <person name="Cantarel B.L."/>
            <person name="Chiu R."/>
            <person name="Coutinho P.M."/>
            <person name="Feau N."/>
            <person name="Field M."/>
            <person name="Frey P."/>
            <person name="Gelhaye E."/>
            <person name="Goldberg J."/>
            <person name="Grabherr M.G."/>
            <person name="Kodira C.D."/>
            <person name="Kohler A."/>
            <person name="Kuees U."/>
            <person name="Lindquist E.A."/>
            <person name="Lucas S.M."/>
            <person name="Mago R."/>
            <person name="Mauceli E."/>
            <person name="Morin E."/>
            <person name="Murat C."/>
            <person name="Pangilinan J.L."/>
            <person name="Park R."/>
            <person name="Pearson M."/>
            <person name="Quesneville H."/>
            <person name="Rouhier N."/>
            <person name="Sakthikumar S."/>
            <person name="Salamov A.A."/>
            <person name="Schmutz J."/>
            <person name="Selles B."/>
            <person name="Shapiro H."/>
            <person name="Tanguay P."/>
            <person name="Tuskan G.A."/>
            <person name="Henrissat B."/>
            <person name="Van de Peer Y."/>
            <person name="Rouze P."/>
            <person name="Ellis J.G."/>
            <person name="Dodds P.N."/>
            <person name="Schein J.E."/>
            <person name="Zhong S."/>
            <person name="Hamelin R.C."/>
            <person name="Grigoriev I.V."/>
            <person name="Szabo L.J."/>
            <person name="Martin F."/>
        </authorList>
    </citation>
    <scope>NUCLEOTIDE SEQUENCE [LARGE SCALE GENOMIC DNA]</scope>
    <source>
        <strain evidence="9">98AG31 / pathotype 3-4-7</strain>
    </source>
</reference>
<dbReference type="CDD" id="cd20710">
    <property type="entry name" value="NOT1_connector"/>
    <property type="match status" value="1"/>
</dbReference>
<dbReference type="InterPro" id="IPR007196">
    <property type="entry name" value="CCR4-Not_Not1_C"/>
</dbReference>
<evidence type="ECO:0000259" key="4">
    <source>
        <dbReference type="Pfam" id="PF12842"/>
    </source>
</evidence>
<dbReference type="Pfam" id="PF16417">
    <property type="entry name" value="CNOT1_TTP_bind"/>
    <property type="match status" value="1"/>
</dbReference>
<gene>
    <name evidence="8" type="ORF">MELLADRAFT_117315</name>
</gene>
<dbReference type="Gene3D" id="1.25.40.180">
    <property type="match status" value="2"/>
</dbReference>
<proteinExistence type="predicted"/>
<dbReference type="Pfam" id="PF25097">
    <property type="entry name" value="ARM_Cnot1"/>
    <property type="match status" value="1"/>
</dbReference>
<dbReference type="InterPro" id="IPR038535">
    <property type="entry name" value="CNOT1_TTP_bind_sf"/>
</dbReference>
<feature type="compositionally biased region" description="Low complexity" evidence="2">
    <location>
        <begin position="483"/>
        <end position="495"/>
    </location>
</feature>
<dbReference type="InterPro" id="IPR032194">
    <property type="entry name" value="CNOT1_HEAT"/>
</dbReference>
<protein>
    <submittedName>
        <fullName evidence="8">Uncharacterized protein</fullName>
    </submittedName>
</protein>
<evidence type="ECO:0000259" key="6">
    <source>
        <dbReference type="Pfam" id="PF16418"/>
    </source>
</evidence>
<dbReference type="Pfam" id="PF16418">
    <property type="entry name" value="CNOT1_HEAT"/>
    <property type="match status" value="1"/>
</dbReference>
<dbReference type="PANTHER" id="PTHR13162:SF8">
    <property type="entry name" value="CCR4-NOT TRANSCRIPTION COMPLEX SUBUNIT 1"/>
    <property type="match status" value="1"/>
</dbReference>
<evidence type="ECO:0000259" key="7">
    <source>
        <dbReference type="Pfam" id="PF25097"/>
    </source>
</evidence>
<feature type="compositionally biased region" description="Polar residues" evidence="2">
    <location>
        <begin position="1503"/>
        <end position="1525"/>
    </location>
</feature>
<dbReference type="Pfam" id="PF12842">
    <property type="entry name" value="DUF3819"/>
    <property type="match status" value="1"/>
</dbReference>
<dbReference type="FunCoup" id="F4RVU9">
    <property type="interactions" value="652"/>
</dbReference>
<keyword evidence="9" id="KW-1185">Reference proteome</keyword>
<accession>F4RVU9</accession>
<evidence type="ECO:0000259" key="5">
    <source>
        <dbReference type="Pfam" id="PF16417"/>
    </source>
</evidence>
<feature type="domain" description="CCR4-Not complex component Not1 C-terminal" evidence="3">
    <location>
        <begin position="1899"/>
        <end position="2283"/>
    </location>
</feature>
<dbReference type="Gene3D" id="1.25.40.800">
    <property type="match status" value="1"/>
</dbReference>
<keyword evidence="1" id="KW-0175">Coiled coil</keyword>
<dbReference type="GO" id="GO:0017148">
    <property type="term" value="P:negative regulation of translation"/>
    <property type="evidence" value="ECO:0007669"/>
    <property type="project" value="InterPro"/>
</dbReference>
<dbReference type="STRING" id="747676.F4RVU9"/>
<feature type="region of interest" description="Disordered" evidence="2">
    <location>
        <begin position="220"/>
        <end position="247"/>
    </location>
</feature>
<evidence type="ECO:0000313" key="9">
    <source>
        <dbReference type="Proteomes" id="UP000001072"/>
    </source>
</evidence>
<dbReference type="OrthoDB" id="1933107at2759"/>
<dbReference type="GO" id="GO:0030015">
    <property type="term" value="C:CCR4-NOT core complex"/>
    <property type="evidence" value="ECO:0007669"/>
    <property type="project" value="InterPro"/>
</dbReference>
<feature type="domain" description="CCR4-NOT transcription complex subunit 1-like NOT1 connector" evidence="7">
    <location>
        <begin position="1564"/>
        <end position="1729"/>
    </location>
</feature>
<evidence type="ECO:0000256" key="2">
    <source>
        <dbReference type="SAM" id="MobiDB-lite"/>
    </source>
</evidence>
<dbReference type="EMBL" id="GL883124">
    <property type="protein sequence ID" value="EGG03421.1"/>
    <property type="molecule type" value="Genomic_DNA"/>
</dbReference>
<feature type="domain" description="CCR4-NOT transcription complex subunit 1" evidence="4">
    <location>
        <begin position="1316"/>
        <end position="1454"/>
    </location>
</feature>
<dbReference type="GO" id="GO:0000288">
    <property type="term" value="P:nuclear-transcribed mRNA catabolic process, deadenylation-dependent decay"/>
    <property type="evidence" value="ECO:0007669"/>
    <property type="project" value="TreeGrafter"/>
</dbReference>
<feature type="compositionally biased region" description="Low complexity" evidence="2">
    <location>
        <begin position="225"/>
        <end position="246"/>
    </location>
</feature>
<dbReference type="Proteomes" id="UP000001072">
    <property type="component" value="Unassembled WGS sequence"/>
</dbReference>
<dbReference type="GeneID" id="18925992"/>
<sequence>MIPTPTPPPGLSVLTAQQQRANELTKIAKTQIVFKIGGLTEENFAYAQQEIQAVVRQNPGDTDLFYIQRLIHASISALGFQSSHNLSSGLVLNSPSQSQLALRLLTSELKLLARDPFSSNKFATALAAALHAGDAFELPPFIRATSLSPLERLLLLPPLLGLLSLTPPPPPPTAPLPPGLPPPPVSSQYQHPALLAKKRQIARDAVQSLRETIGAALHSLSIPVTPSTQTPSPSAANNNSNNNNASDEQLPELTAIQLSKLLAIIISDTTVPAAVASEEQEQEPEWLWTPTVQRAAVQALVSRVGQELASQIANHCLSEARFPSNPTPISLLYRICSDPTICTADLCKSVLIKTGRAHPKGTPEGEVSDQLRELILLATKYGAEFHIDHVSWIRGVGELYSNRIRWSDVIQLTFDRPNGSTLPEAWGLRFLAKVLSLAPSLTLSSSDTTGTSQAPEVSTPTSTSSHSAAGSTRSDAPPTELAPSSTEPTRTSTSRSTAAISSLFERWRSPLAKVQLIDRLLSLPLDASPFLHALKPTPLSPMVGPACHRLVATEEVALMGASATIRLLAKSVEMSGWNVKELLCEITSLLGQAPVQEPGIRLEDGEAEKVIEKSSEIMERACKANPELVMIALIQVERPWGVLHNDLASQLLQSFLTGHPSHQLVFLRIWQLDPSFLMAALREFYESNEMNVTRVLDIAQDLKILEQVLNCQPSVQMVLDLASLASRREYLNLDKWLGDRLSSYGRGFANGCLEFLAKKVSHDLGRQTDGPASNTLTAAEPSTLSLSAPTVSIFIRIIRHQHELLSVEELERFKEVRTQAVQLHPKLMNFLPGNEDEPGIQLSSFDSRTEAEVDAFYKKMYDLELSVDQIVGILRAMRDSSEVHSHQFLACLLSGLFDEYKFFATYPAKELGLTAALFGSLIREQLIGYVPLGIAVRYVLDAIRHPIESKWYAFGSQALARFQNRLEEWPQLAAAVSEVESLKLTHPEVYLRAKSVLTGDRFDENQYLATLVGKGGDDDLVTGGLIGDQQLTRTNSEDSDEPLALLFPAIQSDDDLIKRELKRRKMLGTYQQDQSSQERDPRLMTSKESFIEPPEATSDKILFIVNNLAPNNLDSKLSELSNALSPEFDGRAGLKLNLKFEIEVLCKALEVELNEIKGSEEVRRELEEVEEMKKIKEGREIGEGATSSQLPLHSLHQHLGTDAGVTGGRTSEMEIENVIGRATGMMSQQQSSLQQSLHQQQVSVDGIEGVGKIMGGGLQPLSTGQGGLGGQVGYANSLQDLLKQALVELPLLMRFGTTGGSGNGMSNDENRMKWWRGIVFNSIERAIRDIIGPVVERSVTIASLSTRELMLKDFAMEGDENKMRLGSMMMVRGLAGSLALVTTKEPLRNMIISNLRSSVSSFDQWTVEEDEILGVTNENLEVGCQVIEKVAAQKAMMEIEISLGPAFEARRRHREHTTNAFWDTSAMAASHYSGMLPMPLRLKLGGLDEDQLRIYQEFSIHQSIPSTGNPNNSTWGNSGLQSQGGNKDDEGAGREGEVRQKDVVNEAMNAINSLAAELDSTTNVDESSIKEGLETLMGYLNEGGATLMVAQKSVAMLYRSQSDRLGREVFVRVLERICFLSPKVGQEVCQWLLYADDERKYSVPVTLALVSRRIVPVVEFDGVMARLILKDFKPTLMSFVAQFLVAIVESEGCVIPIGMMKHSIMTLNRAVQIGRASPEVTSIMERMQNKLSVVMSKESDPKSINNNNTSTREENELREQLSFCFAEWIRIYSNSYSIEKPFIDFVGSLQAHGILKGEELSSAFFRICMELSLDSYIKSKANGGQPNRGIFQPVDGFAKLISLMIKYHTDPTGEDIGKAKTHYMMKLLSIVLLVMSKFQKELGQHFQQKPFFRFFSSLLVHLNSLESHLGNSYQSLMMTISNLIDSMQPANFPGFATSWMALISHRLLMPKLLMFKDREGWPTVHRLLLTHLKFLNPFLKENQKMDEVSQTLYTGTVRIFLVLLHDFPTFLAFYYHSFLNGLPIYAIQLSNVILAAYPVGIRLVDPFVSGYQLENSLEVKSIPLIGSDFTSVLEINGIKERFEKVFSLVELGIGGRTELEIERKELIVEFKNRIEIDRKSSNGLINALVLTLGIKAIGTGKFGDVGNGFDESCESVIILKELIETSDPEVRYMILVSCIYQLRWPNAHTNWYVNLLLNIYSNKTNSSSSITSTNTNGSHSREIIKEQILRVFLERILVQRPHPFGIIYGFIKLLGLMKEEKEKDGEIGGLRVIEECKELKALFGICRRFV</sequence>
<evidence type="ECO:0000256" key="1">
    <source>
        <dbReference type="SAM" id="Coils"/>
    </source>
</evidence>
<feature type="region of interest" description="Disordered" evidence="2">
    <location>
        <begin position="1503"/>
        <end position="1537"/>
    </location>
</feature>
<dbReference type="Gene3D" id="1.25.40.840">
    <property type="entry name" value="CCR4-NOT transcription complex subunit 1 TTP binding domain"/>
    <property type="match status" value="1"/>
</dbReference>
<dbReference type="InterPro" id="IPR024557">
    <property type="entry name" value="CNOT1_dom_4"/>
</dbReference>
<evidence type="ECO:0000313" key="8">
    <source>
        <dbReference type="EMBL" id="EGG03421.1"/>
    </source>
</evidence>
<dbReference type="eggNOG" id="KOG1831">
    <property type="taxonomic scope" value="Eukaryota"/>
</dbReference>
<feature type="compositionally biased region" description="Low complexity" evidence="2">
    <location>
        <begin position="443"/>
        <end position="474"/>
    </location>
</feature>
<dbReference type="InterPro" id="IPR040398">
    <property type="entry name" value="Not1"/>
</dbReference>
<dbReference type="HOGENOM" id="CLU_000286_3_1_1"/>
<name>F4RVU9_MELLP</name>
<dbReference type="GO" id="GO:0000932">
    <property type="term" value="C:P-body"/>
    <property type="evidence" value="ECO:0007669"/>
    <property type="project" value="TreeGrafter"/>
</dbReference>
<dbReference type="InterPro" id="IPR055454">
    <property type="entry name" value="CNOT1-like_NOT1_connector"/>
</dbReference>
<dbReference type="GO" id="GO:0060090">
    <property type="term" value="F:molecular adaptor activity"/>
    <property type="evidence" value="ECO:0007669"/>
    <property type="project" value="TreeGrafter"/>
</dbReference>
<feature type="domain" description="CCR4-NOT transcription complex subunit 1 TTP binding" evidence="5">
    <location>
        <begin position="844"/>
        <end position="990"/>
    </location>
</feature>
<dbReference type="Gene3D" id="1.25.40.790">
    <property type="match status" value="1"/>
</dbReference>
<feature type="region of interest" description="Disordered" evidence="2">
    <location>
        <begin position="443"/>
        <end position="495"/>
    </location>
</feature>
<dbReference type="KEGG" id="mlr:MELLADRAFT_117315"/>
<organism evidence="9">
    <name type="scientific">Melampsora larici-populina (strain 98AG31 / pathotype 3-4-7)</name>
    <name type="common">Poplar leaf rust fungus</name>
    <dbReference type="NCBI Taxonomy" id="747676"/>
    <lineage>
        <taxon>Eukaryota</taxon>
        <taxon>Fungi</taxon>
        <taxon>Dikarya</taxon>
        <taxon>Basidiomycota</taxon>
        <taxon>Pucciniomycotina</taxon>
        <taxon>Pucciniomycetes</taxon>
        <taxon>Pucciniales</taxon>
        <taxon>Melampsoraceae</taxon>
        <taxon>Melampsora</taxon>
    </lineage>
</organism>
<dbReference type="VEuPathDB" id="FungiDB:MELLADRAFT_117315"/>
<feature type="domain" description="CCR4-NOT transcription complex subunit 1 HEAT repeat" evidence="6">
    <location>
        <begin position="645"/>
        <end position="798"/>
    </location>
</feature>
<dbReference type="Pfam" id="PF04054">
    <property type="entry name" value="Not1"/>
    <property type="match status" value="1"/>
</dbReference>
<feature type="coiled-coil region" evidence="1">
    <location>
        <begin position="1149"/>
        <end position="1179"/>
    </location>
</feature>